<keyword evidence="1" id="KW-1133">Transmembrane helix</keyword>
<dbReference type="InterPro" id="IPR010664">
    <property type="entry name" value="LipoPS_assembly_LptC-rel"/>
</dbReference>
<keyword evidence="3" id="KW-1185">Reference proteome</keyword>
<protein>
    <submittedName>
        <fullName evidence="2">LPS export ABC transporter periplasmic protein LptC</fullName>
    </submittedName>
</protein>
<evidence type="ECO:0000256" key="1">
    <source>
        <dbReference type="SAM" id="Phobius"/>
    </source>
</evidence>
<keyword evidence="1" id="KW-0812">Transmembrane</keyword>
<dbReference type="RefSeq" id="WP_377379195.1">
    <property type="nucleotide sequence ID" value="NZ_JBHSSW010000013.1"/>
</dbReference>
<evidence type="ECO:0000313" key="2">
    <source>
        <dbReference type="EMBL" id="MFC6198724.1"/>
    </source>
</evidence>
<dbReference type="EMBL" id="JBHSSW010000013">
    <property type="protein sequence ID" value="MFC6198724.1"/>
    <property type="molecule type" value="Genomic_DNA"/>
</dbReference>
<organism evidence="2 3">
    <name type="scientific">Ponticaulis profundi</name>
    <dbReference type="NCBI Taxonomy" id="2665222"/>
    <lineage>
        <taxon>Bacteria</taxon>
        <taxon>Pseudomonadati</taxon>
        <taxon>Pseudomonadota</taxon>
        <taxon>Alphaproteobacteria</taxon>
        <taxon>Hyphomonadales</taxon>
        <taxon>Hyphomonadaceae</taxon>
        <taxon>Ponticaulis</taxon>
    </lineage>
</organism>
<dbReference type="Proteomes" id="UP001596303">
    <property type="component" value="Unassembled WGS sequence"/>
</dbReference>
<comment type="caution">
    <text evidence="2">The sequence shown here is derived from an EMBL/GenBank/DDBJ whole genome shotgun (WGS) entry which is preliminary data.</text>
</comment>
<sequence length="213" mass="23036">MSAIAATQEDFWAPKRRLSLEQARKRSDLVRFLRMLFTTIAAISAGVMIGSLAYSVISGETASTIDAGDNMVTMQNPRFSGRDATGQPYVITASSAKRNGANPAIVELVSPSLDESITGTVSAPRGEFDQATQQLELFDDVIMTDSSGMRFSTTHARLFVQENRVVGVQPLTGEGPIGKIRADSYEILDGGDRVIFKGNVWTELEPSEPDTGE</sequence>
<name>A0ABW1SBY6_9PROT</name>
<reference evidence="3" key="1">
    <citation type="journal article" date="2019" name="Int. J. Syst. Evol. Microbiol.">
        <title>The Global Catalogue of Microorganisms (GCM) 10K type strain sequencing project: providing services to taxonomists for standard genome sequencing and annotation.</title>
        <authorList>
            <consortium name="The Broad Institute Genomics Platform"/>
            <consortium name="The Broad Institute Genome Sequencing Center for Infectious Disease"/>
            <person name="Wu L."/>
            <person name="Ma J."/>
        </authorList>
    </citation>
    <scope>NUCLEOTIDE SEQUENCE [LARGE SCALE GENOMIC DNA]</scope>
    <source>
        <strain evidence="3">CGMCC-1.15741</strain>
    </source>
</reference>
<accession>A0ABW1SBY6</accession>
<gene>
    <name evidence="2" type="primary">lptC</name>
    <name evidence="2" type="ORF">ACFQDM_11570</name>
</gene>
<evidence type="ECO:0000313" key="3">
    <source>
        <dbReference type="Proteomes" id="UP001596303"/>
    </source>
</evidence>
<proteinExistence type="predicted"/>
<feature type="transmembrane region" description="Helical" evidence="1">
    <location>
        <begin position="32"/>
        <end position="57"/>
    </location>
</feature>
<keyword evidence="1" id="KW-0472">Membrane</keyword>
<dbReference type="Pfam" id="PF06835">
    <property type="entry name" value="LptC"/>
    <property type="match status" value="1"/>
</dbReference>